<dbReference type="AlphaFoldDB" id="A0A4T1ZSP8"/>
<proteinExistence type="predicted"/>
<dbReference type="OrthoDB" id="6841914at2"/>
<sequence>MRYLKVVLLAVMLFAAGLTAYDRLPLQYKHTISDWYNRIGAPHYVEAPDLYSERDQASVISDMQARGHKLKCYGNLGDRERIDKHNDYLCSAHISTAYNNIQARLVTFFFAKGKLNHVRIEFASSSFDDLQGYLSTSLVAYPRMDKSPWARFEKGLMVWRVKEGVLMASAEKAHGSNPIILWSSRTSFRSKHPGRECPTPPANSPLLKSLIESEDYKAWCAL</sequence>
<dbReference type="RefSeq" id="WP_136665629.1">
    <property type="nucleotide sequence ID" value="NZ_RFLV01000004.1"/>
</dbReference>
<gene>
    <name evidence="1" type="ORF">D8779_16820</name>
</gene>
<keyword evidence="2" id="KW-1185">Reference proteome</keyword>
<dbReference type="EMBL" id="RFLV01000004">
    <property type="protein sequence ID" value="TIH07017.1"/>
    <property type="molecule type" value="Genomic_DNA"/>
</dbReference>
<protein>
    <submittedName>
        <fullName evidence="1">Uncharacterized protein</fullName>
    </submittedName>
</protein>
<accession>A0A4T1ZSP8</accession>
<evidence type="ECO:0000313" key="2">
    <source>
        <dbReference type="Proteomes" id="UP000307541"/>
    </source>
</evidence>
<comment type="caution">
    <text evidence="1">The sequence shown here is derived from an EMBL/GenBank/DDBJ whole genome shotgun (WGS) entry which is preliminary data.</text>
</comment>
<name>A0A4T1ZSP8_9PSED</name>
<reference evidence="1 2" key="1">
    <citation type="submission" date="2018-10" db="EMBL/GenBank/DDBJ databases">
        <title>Pseudomonas leptonychotis sp. nov., isolated from Weddell seals in Antarctica.</title>
        <authorList>
            <person name="Novakova D."/>
            <person name="Svec P."/>
            <person name="Kralova S."/>
            <person name="Kristofova L."/>
            <person name="Zeman M."/>
            <person name="Pantucek R."/>
            <person name="Maslanova I."/>
            <person name="Sedlacek I."/>
        </authorList>
    </citation>
    <scope>NUCLEOTIDE SEQUENCE [LARGE SCALE GENOMIC DNA]</scope>
    <source>
        <strain evidence="1 2">CCM 8849</strain>
    </source>
</reference>
<dbReference type="Proteomes" id="UP000307541">
    <property type="component" value="Unassembled WGS sequence"/>
</dbReference>
<organism evidence="1 2">
    <name type="scientific">Pseudomonas leptonychotis</name>
    <dbReference type="NCBI Taxonomy" id="2448482"/>
    <lineage>
        <taxon>Bacteria</taxon>
        <taxon>Pseudomonadati</taxon>
        <taxon>Pseudomonadota</taxon>
        <taxon>Gammaproteobacteria</taxon>
        <taxon>Pseudomonadales</taxon>
        <taxon>Pseudomonadaceae</taxon>
        <taxon>Pseudomonas</taxon>
    </lineage>
</organism>
<evidence type="ECO:0000313" key="1">
    <source>
        <dbReference type="EMBL" id="TIH07017.1"/>
    </source>
</evidence>